<sequence length="384" mass="41908">MITSPFTPEQLSQVLIVGNASGEWQPLKRGLSFIFNGTLFDASLVEGSLYQGSLGEDTLVDGAAAESGALASTAPSYDSAEAAIINIANGGFAAADAAFVVQSSQLTQEQCESFSQQLFTMAKQLAQRLNCWPSSGLTCFALLSQLAPVQVSRMSLLPSLYRDSAMTPEQHLPCVVHNWLGERRIALEIFSQAPANNDEPRHDASQNGTKKHAIHWPELVLEEQRTHTAAHSAKASSCKDSSFASSAFTNNALTNSAFLPSEDMQSSAFALLHLIATRAPKGPGEYQTALNQLADLSQLDSQQWRGKLNPIALQQALMDVEALFVDQSLQQHPIMRPDNIESHSRYWYLADNTASQYLDAIRLQLALCQQALTLTSTQLNEHWD</sequence>
<dbReference type="EMBL" id="CP000302">
    <property type="protein sequence ID" value="ABE55265.1"/>
    <property type="molecule type" value="Genomic_DNA"/>
</dbReference>
<reference evidence="1 2" key="1">
    <citation type="submission" date="2006-03" db="EMBL/GenBank/DDBJ databases">
        <title>Complete sequence of Shewanella denitrificans OS217.</title>
        <authorList>
            <consortium name="US DOE Joint Genome Institute"/>
            <person name="Copeland A."/>
            <person name="Lucas S."/>
            <person name="Lapidus A."/>
            <person name="Barry K."/>
            <person name="Detter J.C."/>
            <person name="Glavina del Rio T."/>
            <person name="Hammon N."/>
            <person name="Israni S."/>
            <person name="Dalin E."/>
            <person name="Tice H."/>
            <person name="Pitluck S."/>
            <person name="Brettin T."/>
            <person name="Bruce D."/>
            <person name="Han C."/>
            <person name="Tapia R."/>
            <person name="Gilna P."/>
            <person name="Kiss H."/>
            <person name="Schmutz J."/>
            <person name="Larimer F."/>
            <person name="Land M."/>
            <person name="Hauser L."/>
            <person name="Kyrpides N."/>
            <person name="Lykidis A."/>
            <person name="Richardson P."/>
        </authorList>
    </citation>
    <scope>NUCLEOTIDE SEQUENCE [LARGE SCALE GENOMIC DNA]</scope>
    <source>
        <strain evidence="2">OS217 / ATCC BAA-1090 / DSM 15013</strain>
    </source>
</reference>
<dbReference type="OrthoDB" id="9152600at2"/>
<gene>
    <name evidence="1" type="ordered locus">Sden_1982</name>
</gene>
<evidence type="ECO:0000313" key="1">
    <source>
        <dbReference type="EMBL" id="ABE55265.1"/>
    </source>
</evidence>
<proteinExistence type="predicted"/>
<keyword evidence="2" id="KW-1185">Reference proteome</keyword>
<protein>
    <submittedName>
        <fullName evidence="1">Uncharacterized protein</fullName>
    </submittedName>
</protein>
<dbReference type="KEGG" id="sdn:Sden_1982"/>
<dbReference type="RefSeq" id="WP_011496421.1">
    <property type="nucleotide sequence ID" value="NC_007954.1"/>
</dbReference>
<dbReference type="AlphaFoldDB" id="Q12MR1"/>
<dbReference type="eggNOG" id="ENOG502ZGX9">
    <property type="taxonomic scope" value="Bacteria"/>
</dbReference>
<dbReference type="HOGENOM" id="CLU_874041_0_0_6"/>
<accession>Q12MR1</accession>
<dbReference type="Proteomes" id="UP000001982">
    <property type="component" value="Chromosome"/>
</dbReference>
<name>Q12MR1_SHEDO</name>
<dbReference type="STRING" id="318161.Sden_1982"/>
<organism evidence="1 2">
    <name type="scientific">Shewanella denitrificans (strain OS217 / ATCC BAA-1090 / DSM 15013)</name>
    <dbReference type="NCBI Taxonomy" id="318161"/>
    <lineage>
        <taxon>Bacteria</taxon>
        <taxon>Pseudomonadati</taxon>
        <taxon>Pseudomonadota</taxon>
        <taxon>Gammaproteobacteria</taxon>
        <taxon>Alteromonadales</taxon>
        <taxon>Shewanellaceae</taxon>
        <taxon>Shewanella</taxon>
    </lineage>
</organism>
<evidence type="ECO:0000313" key="2">
    <source>
        <dbReference type="Proteomes" id="UP000001982"/>
    </source>
</evidence>